<evidence type="ECO:0000256" key="1">
    <source>
        <dbReference type="SAM" id="MobiDB-lite"/>
    </source>
</evidence>
<name>A0A5B7JI45_PORTR</name>
<reference evidence="2 3" key="1">
    <citation type="submission" date="2019-05" db="EMBL/GenBank/DDBJ databases">
        <title>Another draft genome of Portunus trituberculatus and its Hox gene families provides insights of decapod evolution.</title>
        <authorList>
            <person name="Jeong J.-H."/>
            <person name="Song I."/>
            <person name="Kim S."/>
            <person name="Choi T."/>
            <person name="Kim D."/>
            <person name="Ryu S."/>
            <person name="Kim W."/>
        </authorList>
    </citation>
    <scope>NUCLEOTIDE SEQUENCE [LARGE SCALE GENOMIC DNA]</scope>
    <source>
        <tissue evidence="2">Muscle</tissue>
    </source>
</reference>
<proteinExistence type="predicted"/>
<accession>A0A5B7JI45</accession>
<dbReference type="Proteomes" id="UP000324222">
    <property type="component" value="Unassembled WGS sequence"/>
</dbReference>
<feature type="region of interest" description="Disordered" evidence="1">
    <location>
        <begin position="1"/>
        <end position="50"/>
    </location>
</feature>
<evidence type="ECO:0000313" key="2">
    <source>
        <dbReference type="EMBL" id="MPC94255.1"/>
    </source>
</evidence>
<evidence type="ECO:0000313" key="3">
    <source>
        <dbReference type="Proteomes" id="UP000324222"/>
    </source>
</evidence>
<sequence length="84" mass="9186">MRHFSRHTRGNGGVSPASHLGRQSDRCASSHVHQRSACSPSHPPSFPPSRRALYRSKILTRSPGIGTPLRSEARVGQAVLLLHK</sequence>
<dbReference type="EMBL" id="VSRR010097817">
    <property type="protein sequence ID" value="MPC94255.1"/>
    <property type="molecule type" value="Genomic_DNA"/>
</dbReference>
<dbReference type="AlphaFoldDB" id="A0A5B7JI45"/>
<keyword evidence="3" id="KW-1185">Reference proteome</keyword>
<gene>
    <name evidence="2" type="ORF">E2C01_089417</name>
</gene>
<protein>
    <submittedName>
        <fullName evidence="2">Uncharacterized protein</fullName>
    </submittedName>
</protein>
<comment type="caution">
    <text evidence="2">The sequence shown here is derived from an EMBL/GenBank/DDBJ whole genome shotgun (WGS) entry which is preliminary data.</text>
</comment>
<organism evidence="2 3">
    <name type="scientific">Portunus trituberculatus</name>
    <name type="common">Swimming crab</name>
    <name type="synonym">Neptunus trituberculatus</name>
    <dbReference type="NCBI Taxonomy" id="210409"/>
    <lineage>
        <taxon>Eukaryota</taxon>
        <taxon>Metazoa</taxon>
        <taxon>Ecdysozoa</taxon>
        <taxon>Arthropoda</taxon>
        <taxon>Crustacea</taxon>
        <taxon>Multicrustacea</taxon>
        <taxon>Malacostraca</taxon>
        <taxon>Eumalacostraca</taxon>
        <taxon>Eucarida</taxon>
        <taxon>Decapoda</taxon>
        <taxon>Pleocyemata</taxon>
        <taxon>Brachyura</taxon>
        <taxon>Eubrachyura</taxon>
        <taxon>Portunoidea</taxon>
        <taxon>Portunidae</taxon>
        <taxon>Portuninae</taxon>
        <taxon>Portunus</taxon>
    </lineage>
</organism>